<gene>
    <name evidence="1" type="ORF">GMARGA_LOCUS2939</name>
</gene>
<accession>A0ABM8W3M5</accession>
<organism evidence="1 2">
    <name type="scientific">Gigaspora margarita</name>
    <dbReference type="NCBI Taxonomy" id="4874"/>
    <lineage>
        <taxon>Eukaryota</taxon>
        <taxon>Fungi</taxon>
        <taxon>Fungi incertae sedis</taxon>
        <taxon>Mucoromycota</taxon>
        <taxon>Glomeromycotina</taxon>
        <taxon>Glomeromycetes</taxon>
        <taxon>Diversisporales</taxon>
        <taxon>Gigasporaceae</taxon>
        <taxon>Gigaspora</taxon>
    </lineage>
</organism>
<comment type="caution">
    <text evidence="1">The sequence shown here is derived from an EMBL/GenBank/DDBJ whole genome shotgun (WGS) entry which is preliminary data.</text>
</comment>
<dbReference type="EMBL" id="CAJVQB010000992">
    <property type="protein sequence ID" value="CAG8516444.1"/>
    <property type="molecule type" value="Genomic_DNA"/>
</dbReference>
<protein>
    <submittedName>
        <fullName evidence="1">29774_t:CDS:1</fullName>
    </submittedName>
</protein>
<sequence>MDIKGQMGFYQDSYGSLWLTGTYQYGFQNPKEWDYRYTIQNKCGEVLFNLTDSLSMEYVKDSGCNGYDDGNSKSYRKRRNIFNKRHEDKCEVGPWGTKPWAIKVGDLTWDCGDKDGFKYQDCDGKDIYKDMVVDYDHKKLPKRLSDQGPESGFYLVIDGQSKWGKRASITSPAAINVNNQGGEVAPAVPPAPVAPAPVAPTPAGVVTPSITPSVTPSTTEVATSVAPALVPSATELGCNARAEKKTLNT</sequence>
<proteinExistence type="predicted"/>
<keyword evidence="2" id="KW-1185">Reference proteome</keyword>
<dbReference type="Proteomes" id="UP000789901">
    <property type="component" value="Unassembled WGS sequence"/>
</dbReference>
<name>A0ABM8W3M5_GIGMA</name>
<evidence type="ECO:0000313" key="2">
    <source>
        <dbReference type="Proteomes" id="UP000789901"/>
    </source>
</evidence>
<evidence type="ECO:0000313" key="1">
    <source>
        <dbReference type="EMBL" id="CAG8516444.1"/>
    </source>
</evidence>
<reference evidence="1 2" key="1">
    <citation type="submission" date="2021-06" db="EMBL/GenBank/DDBJ databases">
        <authorList>
            <person name="Kallberg Y."/>
            <person name="Tangrot J."/>
            <person name="Rosling A."/>
        </authorList>
    </citation>
    <scope>NUCLEOTIDE SEQUENCE [LARGE SCALE GENOMIC DNA]</scope>
    <source>
        <strain evidence="1 2">120-4 pot B 10/14</strain>
    </source>
</reference>